<dbReference type="InterPro" id="IPR007050">
    <property type="entry name" value="HTH_bacterioopsin"/>
</dbReference>
<dbReference type="Pfam" id="PF04967">
    <property type="entry name" value="HTH_10"/>
    <property type="match status" value="1"/>
</dbReference>
<evidence type="ECO:0000256" key="1">
    <source>
        <dbReference type="ARBA" id="ARBA00023015"/>
    </source>
</evidence>
<name>A0A1H6U0H6_9EURY</name>
<reference evidence="5 6" key="1">
    <citation type="submission" date="2016-10" db="EMBL/GenBank/DDBJ databases">
        <authorList>
            <person name="de Groot N.N."/>
        </authorList>
    </citation>
    <scope>NUCLEOTIDE SEQUENCE [LARGE SCALE GENOMIC DNA]</scope>
    <source>
        <strain evidence="5 6">DSM 22187</strain>
    </source>
</reference>
<accession>A0A2H4PYF3</accession>
<dbReference type="KEGG" id="hae:halTADL_0318"/>
<keyword evidence="6" id="KW-1185">Reference proteome</keyword>
<dbReference type="Proteomes" id="UP000198888">
    <property type="component" value="Unassembled WGS sequence"/>
</dbReference>
<dbReference type="GeneID" id="35001144"/>
<evidence type="ECO:0000259" key="4">
    <source>
        <dbReference type="Pfam" id="PF24278"/>
    </source>
</evidence>
<dbReference type="Pfam" id="PF24278">
    <property type="entry name" value="HVO_0513_N"/>
    <property type="match status" value="1"/>
</dbReference>
<organism evidence="5 6">
    <name type="scientific">Halohasta litchfieldiae</name>
    <dbReference type="NCBI Taxonomy" id="1073996"/>
    <lineage>
        <taxon>Archaea</taxon>
        <taxon>Methanobacteriati</taxon>
        <taxon>Methanobacteriota</taxon>
        <taxon>Stenosarchaea group</taxon>
        <taxon>Halobacteria</taxon>
        <taxon>Halobacteriales</taxon>
        <taxon>Haloferacaceae</taxon>
        <taxon>Halohasta</taxon>
    </lineage>
</organism>
<dbReference type="RefSeq" id="WP_089672261.1">
    <property type="nucleotide sequence ID" value="NZ_CP024845.1"/>
</dbReference>
<feature type="domain" description="HVO-0513-like N-terminal" evidence="4">
    <location>
        <begin position="16"/>
        <end position="149"/>
    </location>
</feature>
<keyword evidence="1" id="KW-0805">Transcription regulation</keyword>
<dbReference type="AlphaFoldDB" id="A0A1H6U0H6"/>
<protein>
    <submittedName>
        <fullName evidence="5">Predicted DNA binding protein, contains HTH domain</fullName>
    </submittedName>
</protein>
<keyword evidence="2" id="KW-0804">Transcription</keyword>
<evidence type="ECO:0000313" key="5">
    <source>
        <dbReference type="EMBL" id="SEI84986.1"/>
    </source>
</evidence>
<accession>A0A1H6U0H6</accession>
<gene>
    <name evidence="5" type="ORF">SAMN05444271_10990</name>
</gene>
<dbReference type="EMBL" id="FNYR01000009">
    <property type="protein sequence ID" value="SEI84986.1"/>
    <property type="molecule type" value="Genomic_DNA"/>
</dbReference>
<feature type="domain" description="HTH bat-type" evidence="3">
    <location>
        <begin position="160"/>
        <end position="211"/>
    </location>
</feature>
<dbReference type="PANTHER" id="PTHR34236">
    <property type="entry name" value="DIMETHYL SULFOXIDE REDUCTASE TRANSCRIPTIONAL ACTIVATOR"/>
    <property type="match status" value="1"/>
</dbReference>
<dbReference type="STRING" id="1073996.SAMN05444271_10990"/>
<evidence type="ECO:0000313" key="6">
    <source>
        <dbReference type="Proteomes" id="UP000198888"/>
    </source>
</evidence>
<dbReference type="OrthoDB" id="27447at2157"/>
<dbReference type="PANTHER" id="PTHR34236:SF1">
    <property type="entry name" value="DIMETHYL SULFOXIDE REDUCTASE TRANSCRIPTIONAL ACTIVATOR"/>
    <property type="match status" value="1"/>
</dbReference>
<dbReference type="InterPro" id="IPR056493">
    <property type="entry name" value="HVO_0513_N"/>
</dbReference>
<sequence>MNYLDLRLRFAPEVRHPIHQFIDASDAVDRDVLVHGNTLGDEDTFLFYVVGDRNPYAAALAAAESVIDFEITEIDDRSFYTFLKQQRPDVDEAMFAAFQRTGVIVVPPIQFLPDGVATLTVVGEAEALQSTLQSLPAAVDVTVERVGDYDWRQSLFDPGLTDRQREAVRAAVDADYYAVPREGSIEAVADTLDCSTSTAAEHLRKAEAAVMAAFCRLRDYE</sequence>
<proteinExistence type="predicted"/>
<evidence type="ECO:0000259" key="3">
    <source>
        <dbReference type="Pfam" id="PF04967"/>
    </source>
</evidence>
<evidence type="ECO:0000256" key="2">
    <source>
        <dbReference type="ARBA" id="ARBA00023163"/>
    </source>
</evidence>